<dbReference type="STRING" id="521098.Aaci_2528"/>
<dbReference type="eggNOG" id="COG2267">
    <property type="taxonomic scope" value="Bacteria"/>
</dbReference>
<dbReference type="AlphaFoldDB" id="C8WT18"/>
<dbReference type="SUPFAM" id="SSF53474">
    <property type="entry name" value="alpha/beta-Hydrolases"/>
    <property type="match status" value="1"/>
</dbReference>
<dbReference type="InterPro" id="IPR022742">
    <property type="entry name" value="Hydrolase_4"/>
</dbReference>
<organism evidence="2 3">
    <name type="scientific">Alicyclobacillus acidocaldarius subsp. acidocaldarius (strain ATCC 27009 / DSM 446 / BCRC 14685 / JCM 5260 / KCTC 1825 / NBRC 15652 / NCIMB 11725 / NRRL B-14509 / 104-IA)</name>
    <name type="common">Bacillus acidocaldarius</name>
    <dbReference type="NCBI Taxonomy" id="521098"/>
    <lineage>
        <taxon>Bacteria</taxon>
        <taxon>Bacillati</taxon>
        <taxon>Bacillota</taxon>
        <taxon>Bacilli</taxon>
        <taxon>Bacillales</taxon>
        <taxon>Alicyclobacillaceae</taxon>
        <taxon>Alicyclobacillus</taxon>
    </lineage>
</organism>
<dbReference type="Gene3D" id="3.40.50.1820">
    <property type="entry name" value="alpha/beta hydrolase"/>
    <property type="match status" value="1"/>
</dbReference>
<dbReference type="Pfam" id="PF12146">
    <property type="entry name" value="Hydrolase_4"/>
    <property type="match status" value="1"/>
</dbReference>
<proteinExistence type="predicted"/>
<dbReference type="Proteomes" id="UP000001917">
    <property type="component" value="Chromosome"/>
</dbReference>
<dbReference type="HOGENOM" id="CLU_026209_1_0_9"/>
<dbReference type="InterPro" id="IPR029058">
    <property type="entry name" value="AB_hydrolase_fold"/>
</dbReference>
<gene>
    <name evidence="2" type="ordered locus">Aaci_2528</name>
</gene>
<evidence type="ECO:0000259" key="1">
    <source>
        <dbReference type="Pfam" id="PF12146"/>
    </source>
</evidence>
<dbReference type="InterPro" id="IPR051044">
    <property type="entry name" value="MAG_DAG_Lipase"/>
</dbReference>
<dbReference type="ESTHER" id="aliad-c8wt18">
    <property type="family name" value="Monoglyceridelipase_lysophospholip"/>
</dbReference>
<sequence length="327" mass="36688">MCVEERWQRRGDEGVTETWTLDAPDGVRIYGRTWAPEHRGEPRVCVQIAHGMAEHIERYSDFAQFLALRGCAVYGHDHRGHGQTGEAMGMLGHFGDRDGFQRVIDDMARVTSRIEAEHPGVPIVLLGHSMGSWLSLAYMEQHGARLAGAVLSGAGFVGRVELAAGLYLARREAARLGARSPSERLYKMTFGNFNKPFQPNRTPLDWLSRDEAVVDAYIADPRCGQMHTCGFFIDYFGGVRELQRAENLRRIPSDLPVLIIAGSRDPVGKMGKGVERLAKALAAAGVRDVTVKLYPGARHEVLNETNRAEVYQDVWHWLERLLRAWKR</sequence>
<keyword evidence="3" id="KW-1185">Reference proteome</keyword>
<dbReference type="PANTHER" id="PTHR11614">
    <property type="entry name" value="PHOSPHOLIPASE-RELATED"/>
    <property type="match status" value="1"/>
</dbReference>
<evidence type="ECO:0000313" key="3">
    <source>
        <dbReference type="Proteomes" id="UP000001917"/>
    </source>
</evidence>
<name>C8WT18_ALIAD</name>
<protein>
    <submittedName>
        <fullName evidence="2">Alpha/beta hydrolase fold protein</fullName>
    </submittedName>
</protein>
<evidence type="ECO:0000313" key="2">
    <source>
        <dbReference type="EMBL" id="ACV59533.1"/>
    </source>
</evidence>
<keyword evidence="2" id="KW-0378">Hydrolase</keyword>
<dbReference type="EMBL" id="CP001727">
    <property type="protein sequence ID" value="ACV59533.1"/>
    <property type="molecule type" value="Genomic_DNA"/>
</dbReference>
<dbReference type="GO" id="GO:0016787">
    <property type="term" value="F:hydrolase activity"/>
    <property type="evidence" value="ECO:0007669"/>
    <property type="project" value="UniProtKB-KW"/>
</dbReference>
<reference evidence="3" key="1">
    <citation type="submission" date="2009-09" db="EMBL/GenBank/DDBJ databases">
        <title>The complete chromosome of Alicyclobacillus acidocaldarius subsp. acidocaldarius DSM 446.</title>
        <authorList>
            <consortium name="US DOE Joint Genome Institute (JGI-PGF)"/>
            <person name="Lucas S."/>
            <person name="Copeland A."/>
            <person name="Lapidus A."/>
            <person name="Glavina del Rio T."/>
            <person name="Dalin E."/>
            <person name="Tice H."/>
            <person name="Bruce D."/>
            <person name="Goodwin L."/>
            <person name="Pitluck S."/>
            <person name="Kyrpides N."/>
            <person name="Mavromatis K."/>
            <person name="Ivanova N."/>
            <person name="Ovchinnikova G."/>
            <person name="Chertkov O."/>
            <person name="Sims D."/>
            <person name="Brettin T."/>
            <person name="Detter J.C."/>
            <person name="Han C."/>
            <person name="Larimer F."/>
            <person name="Land M."/>
            <person name="Hauser L."/>
            <person name="Markowitz V."/>
            <person name="Cheng J.-F."/>
            <person name="Hugenholtz P."/>
            <person name="Woyke T."/>
            <person name="Wu D."/>
            <person name="Pukall R."/>
            <person name="Klenk H.-P."/>
            <person name="Eisen J.A."/>
        </authorList>
    </citation>
    <scope>NUCLEOTIDE SEQUENCE [LARGE SCALE GENOMIC DNA]</scope>
    <source>
        <strain evidence="3">ATCC 27009 / DSM 446 / BCRC 14685 / JCM 5260 / KCTC 1825 / NBRC 15652 / NCIMB 11725 / NRRL B-14509 / 104-IA</strain>
    </source>
</reference>
<dbReference type="KEGG" id="aac:Aaci_2528"/>
<feature type="domain" description="Serine aminopeptidase S33" evidence="1">
    <location>
        <begin position="41"/>
        <end position="306"/>
    </location>
</feature>
<accession>C8WT18</accession>
<reference evidence="2 3" key="2">
    <citation type="journal article" date="2010" name="Stand. Genomic Sci.">
        <title>Complete genome sequence of Alicyclobacillus acidocaldarius type strain (104-IA).</title>
        <authorList>
            <person name="Mavromatis K."/>
            <person name="Sikorski J."/>
            <person name="Lapidus A."/>
            <person name="Glavina Del Rio T."/>
            <person name="Copeland A."/>
            <person name="Tice H."/>
            <person name="Cheng J.F."/>
            <person name="Lucas S."/>
            <person name="Chen F."/>
            <person name="Nolan M."/>
            <person name="Bruce D."/>
            <person name="Goodwin L."/>
            <person name="Pitluck S."/>
            <person name="Ivanova N."/>
            <person name="Ovchinnikova G."/>
            <person name="Pati A."/>
            <person name="Chen A."/>
            <person name="Palaniappan K."/>
            <person name="Land M."/>
            <person name="Hauser L."/>
            <person name="Chang Y.J."/>
            <person name="Jeffries C.D."/>
            <person name="Chain P."/>
            <person name="Meincke L."/>
            <person name="Sims D."/>
            <person name="Chertkov O."/>
            <person name="Han C."/>
            <person name="Brettin T."/>
            <person name="Detter J.C."/>
            <person name="Wahrenburg C."/>
            <person name="Rohde M."/>
            <person name="Pukall R."/>
            <person name="Goker M."/>
            <person name="Bristow J."/>
            <person name="Eisen J.A."/>
            <person name="Markowitz V."/>
            <person name="Hugenholtz P."/>
            <person name="Klenk H.P."/>
            <person name="Kyrpides N.C."/>
        </authorList>
    </citation>
    <scope>NUCLEOTIDE SEQUENCE [LARGE SCALE GENOMIC DNA]</scope>
    <source>
        <strain evidence="3">ATCC 27009 / DSM 446 / BCRC 14685 / JCM 5260 / KCTC 1825 / NBRC 15652 / NCIMB 11725 / NRRL B-14509 / 104-IA</strain>
    </source>
</reference>